<accession>A0A424YZ03</accession>
<dbReference type="PANTHER" id="PTHR43156:SF2">
    <property type="entry name" value="STAGE II SPORULATION PROTEIN E"/>
    <property type="match status" value="1"/>
</dbReference>
<protein>
    <recommendedName>
        <fullName evidence="2">PPM-type phosphatase domain-containing protein</fullName>
    </recommendedName>
</protein>
<reference evidence="3 4" key="1">
    <citation type="submission" date="2018-08" db="EMBL/GenBank/DDBJ databases">
        <title>The metabolism and importance of syntrophic acetate oxidation coupled to methane or sulfide production in haloalkaline environments.</title>
        <authorList>
            <person name="Timmers P.H.A."/>
            <person name="Vavourakis C.D."/>
            <person name="Sorokin D.Y."/>
            <person name="Sinninghe Damste J.S."/>
            <person name="Muyzer G."/>
            <person name="Stams A.J.M."/>
            <person name="Plugge C.M."/>
        </authorList>
    </citation>
    <scope>NUCLEOTIDE SEQUENCE [LARGE SCALE GENOMIC DNA]</scope>
    <source>
        <strain evidence="3">MSAO_Arc3</strain>
    </source>
</reference>
<dbReference type="GO" id="GO:0016791">
    <property type="term" value="F:phosphatase activity"/>
    <property type="evidence" value="ECO:0007669"/>
    <property type="project" value="TreeGrafter"/>
</dbReference>
<dbReference type="Proteomes" id="UP000284763">
    <property type="component" value="Unassembled WGS sequence"/>
</dbReference>
<keyword evidence="1" id="KW-0378">Hydrolase</keyword>
<evidence type="ECO:0000256" key="1">
    <source>
        <dbReference type="ARBA" id="ARBA00022801"/>
    </source>
</evidence>
<comment type="caution">
    <text evidence="3">The sequence shown here is derived from an EMBL/GenBank/DDBJ whole genome shotgun (WGS) entry which is preliminary data.</text>
</comment>
<dbReference type="InterPro" id="IPR052016">
    <property type="entry name" value="Bact_Sigma-Reg"/>
</dbReference>
<dbReference type="InterPro" id="IPR001932">
    <property type="entry name" value="PPM-type_phosphatase-like_dom"/>
</dbReference>
<dbReference type="PANTHER" id="PTHR43156">
    <property type="entry name" value="STAGE II SPORULATION PROTEIN E-RELATED"/>
    <property type="match status" value="1"/>
</dbReference>
<organism evidence="3 4">
    <name type="scientific">Methanosalsum natronophilum</name>
    <dbReference type="NCBI Taxonomy" id="768733"/>
    <lineage>
        <taxon>Archaea</taxon>
        <taxon>Methanobacteriati</taxon>
        <taxon>Methanobacteriota</taxon>
        <taxon>Stenosarchaea group</taxon>
        <taxon>Methanomicrobia</taxon>
        <taxon>Methanosarcinales</taxon>
        <taxon>Methanosarcinaceae</taxon>
        <taxon>Methanosalsum</taxon>
    </lineage>
</organism>
<dbReference type="Pfam" id="PF07228">
    <property type="entry name" value="SpoIIE"/>
    <property type="match status" value="1"/>
</dbReference>
<dbReference type="Gene3D" id="3.60.40.10">
    <property type="entry name" value="PPM-type phosphatase domain"/>
    <property type="match status" value="1"/>
</dbReference>
<evidence type="ECO:0000313" key="3">
    <source>
        <dbReference type="EMBL" id="RQD86502.1"/>
    </source>
</evidence>
<evidence type="ECO:0000259" key="2">
    <source>
        <dbReference type="Pfam" id="PF07228"/>
    </source>
</evidence>
<dbReference type="InterPro" id="IPR036457">
    <property type="entry name" value="PPM-type-like_dom_sf"/>
</dbReference>
<proteinExistence type="predicted"/>
<evidence type="ECO:0000313" key="4">
    <source>
        <dbReference type="Proteomes" id="UP000284763"/>
    </source>
</evidence>
<feature type="domain" description="PPM-type phosphatase" evidence="2">
    <location>
        <begin position="2"/>
        <end position="72"/>
    </location>
</feature>
<gene>
    <name evidence="3" type="ORF">D5R95_03900</name>
</gene>
<dbReference type="AlphaFoldDB" id="A0A424YZ03"/>
<name>A0A424YZ03_9EURY</name>
<dbReference type="EMBL" id="QZAB01000259">
    <property type="protein sequence ID" value="RQD86502.1"/>
    <property type="molecule type" value="Genomic_DNA"/>
</dbReference>
<sequence length="74" mass="8327">MSPGSTLFFTTDGLTEQFSAKSCYMERLPGLFFENAHLPPELIKQTVVEDFCRFNGGSQQGDDDITFLVMKVDK</sequence>